<dbReference type="AlphaFoldDB" id="A0A7W7CHK2"/>
<accession>A0A7W7CHK2</accession>
<name>A0A7W7CHK2_9PSEU</name>
<dbReference type="Proteomes" id="UP000533598">
    <property type="component" value="Unassembled WGS sequence"/>
</dbReference>
<comment type="caution">
    <text evidence="1">The sequence shown here is derived from an EMBL/GenBank/DDBJ whole genome shotgun (WGS) entry which is preliminary data.</text>
</comment>
<evidence type="ECO:0000313" key="1">
    <source>
        <dbReference type="EMBL" id="MBB4679906.1"/>
    </source>
</evidence>
<dbReference type="RefSeq" id="WP_185005602.1">
    <property type="nucleotide sequence ID" value="NZ_BAAAUI010000017.1"/>
</dbReference>
<sequence length="133" mass="14584">MSVEFEAWVTELVGDAIEAGLVHRIEVRFSQVRGDQVIKVELTGPTPHRLVLRVQQGGALLDVDGSAAMEFAEDDEQDLRDLEHVLRAYCRGELEVLVDLGDGGYRALRASGGQLGFPGSAVRLGRAEWRRVG</sequence>
<proteinExistence type="predicted"/>
<keyword evidence="2" id="KW-1185">Reference proteome</keyword>
<evidence type="ECO:0000313" key="2">
    <source>
        <dbReference type="Proteomes" id="UP000533598"/>
    </source>
</evidence>
<dbReference type="EMBL" id="JACHMH010000001">
    <property type="protein sequence ID" value="MBB4679906.1"/>
    <property type="molecule type" value="Genomic_DNA"/>
</dbReference>
<protein>
    <submittedName>
        <fullName evidence="1">Uncharacterized protein</fullName>
    </submittedName>
</protein>
<gene>
    <name evidence="1" type="ORF">HNR67_006024</name>
</gene>
<organism evidence="1 2">
    <name type="scientific">Crossiella cryophila</name>
    <dbReference type="NCBI Taxonomy" id="43355"/>
    <lineage>
        <taxon>Bacteria</taxon>
        <taxon>Bacillati</taxon>
        <taxon>Actinomycetota</taxon>
        <taxon>Actinomycetes</taxon>
        <taxon>Pseudonocardiales</taxon>
        <taxon>Pseudonocardiaceae</taxon>
        <taxon>Crossiella</taxon>
    </lineage>
</organism>
<reference evidence="1 2" key="1">
    <citation type="submission" date="2020-08" db="EMBL/GenBank/DDBJ databases">
        <title>Sequencing the genomes of 1000 actinobacteria strains.</title>
        <authorList>
            <person name="Klenk H.-P."/>
        </authorList>
    </citation>
    <scope>NUCLEOTIDE SEQUENCE [LARGE SCALE GENOMIC DNA]</scope>
    <source>
        <strain evidence="1 2">DSM 44230</strain>
    </source>
</reference>